<dbReference type="GO" id="GO:0008168">
    <property type="term" value="F:methyltransferase activity"/>
    <property type="evidence" value="ECO:0007669"/>
    <property type="project" value="UniProtKB-KW"/>
</dbReference>
<evidence type="ECO:0000313" key="4">
    <source>
        <dbReference type="EMBL" id="GAH76241.1"/>
    </source>
</evidence>
<dbReference type="PANTHER" id="PTHR11103:SF18">
    <property type="entry name" value="SLR1189 PROTEIN"/>
    <property type="match status" value="1"/>
</dbReference>
<organism evidence="4">
    <name type="scientific">marine sediment metagenome</name>
    <dbReference type="NCBI Taxonomy" id="412755"/>
    <lineage>
        <taxon>unclassified sequences</taxon>
        <taxon>metagenomes</taxon>
        <taxon>ecological metagenomes</taxon>
    </lineage>
</organism>
<dbReference type="PROSITE" id="PS50970">
    <property type="entry name" value="HCY"/>
    <property type="match status" value="1"/>
</dbReference>
<dbReference type="Gene3D" id="3.20.20.330">
    <property type="entry name" value="Homocysteine-binding-like domain"/>
    <property type="match status" value="1"/>
</dbReference>
<dbReference type="GO" id="GO:0032259">
    <property type="term" value="P:methylation"/>
    <property type="evidence" value="ECO:0007669"/>
    <property type="project" value="UniProtKB-KW"/>
</dbReference>
<feature type="non-terminal residue" evidence="4">
    <location>
        <position position="247"/>
    </location>
</feature>
<dbReference type="SUPFAM" id="SSF82282">
    <property type="entry name" value="Homocysteine S-methyltransferase"/>
    <property type="match status" value="1"/>
</dbReference>
<dbReference type="EMBL" id="BARU01026491">
    <property type="protein sequence ID" value="GAH76241.1"/>
    <property type="molecule type" value="Genomic_DNA"/>
</dbReference>
<dbReference type="Pfam" id="PF02574">
    <property type="entry name" value="S-methyl_trans"/>
    <property type="match status" value="1"/>
</dbReference>
<dbReference type="AlphaFoldDB" id="X1I1F1"/>
<proteinExistence type="predicted"/>
<gene>
    <name evidence="4" type="ORF">S03H2_42539</name>
</gene>
<keyword evidence="1" id="KW-0489">Methyltransferase</keyword>
<evidence type="ECO:0000259" key="3">
    <source>
        <dbReference type="PROSITE" id="PS50970"/>
    </source>
</evidence>
<reference evidence="4" key="1">
    <citation type="journal article" date="2014" name="Front. Microbiol.">
        <title>High frequency of phylogenetically diverse reductive dehalogenase-homologous genes in deep subseafloor sedimentary metagenomes.</title>
        <authorList>
            <person name="Kawai M."/>
            <person name="Futagami T."/>
            <person name="Toyoda A."/>
            <person name="Takaki Y."/>
            <person name="Nishi S."/>
            <person name="Hori S."/>
            <person name="Arai W."/>
            <person name="Tsubouchi T."/>
            <person name="Morono Y."/>
            <person name="Uchiyama I."/>
            <person name="Ito T."/>
            <person name="Fujiyama A."/>
            <person name="Inagaki F."/>
            <person name="Takami H."/>
        </authorList>
    </citation>
    <scope>NUCLEOTIDE SEQUENCE</scope>
    <source>
        <strain evidence="4">Expedition CK06-06</strain>
    </source>
</reference>
<protein>
    <recommendedName>
        <fullName evidence="3">Hcy-binding domain-containing protein</fullName>
    </recommendedName>
</protein>
<dbReference type="InterPro" id="IPR036589">
    <property type="entry name" value="HCY_dom_sf"/>
</dbReference>
<name>X1I1F1_9ZZZZ</name>
<sequence>MARDLLGRLRSGEILIANGPIHTLLEQKTGRNLEGHLAEWIVDHPDDFQNVVKAQCAAGCDFVAPGTQGNGRYRLREFGLEGRLYEMTLKQIQLAREVTPENCYLFGHLGITGRFLEPVGDMTVDELYQSYVEQIIPMLEGGVDLFWVAENDVEQTAVAIKAVRDHCDLPIWAHNLFYPTKKGFRTLMGVDVKTASARLQEAGADSIGAGCGGISPIGDALSVLKEMRQGCDKPLIMRPDAGLAQLL</sequence>
<dbReference type="PANTHER" id="PTHR11103">
    <property type="entry name" value="SLR1189 PROTEIN"/>
    <property type="match status" value="1"/>
</dbReference>
<comment type="caution">
    <text evidence="4">The sequence shown here is derived from an EMBL/GenBank/DDBJ whole genome shotgun (WGS) entry which is preliminary data.</text>
</comment>
<feature type="domain" description="Hcy-binding" evidence="3">
    <location>
        <begin position="3"/>
        <end position="247"/>
    </location>
</feature>
<dbReference type="InterPro" id="IPR003726">
    <property type="entry name" value="HCY_dom"/>
</dbReference>
<evidence type="ECO:0000256" key="1">
    <source>
        <dbReference type="ARBA" id="ARBA00022603"/>
    </source>
</evidence>
<evidence type="ECO:0000256" key="2">
    <source>
        <dbReference type="ARBA" id="ARBA00022679"/>
    </source>
</evidence>
<accession>X1I1F1</accession>
<keyword evidence="2" id="KW-0808">Transferase</keyword>